<dbReference type="InterPro" id="IPR056458">
    <property type="entry name" value="TPR_DOP1_M"/>
</dbReference>
<evidence type="ECO:0000256" key="1">
    <source>
        <dbReference type="ARBA" id="ARBA00004395"/>
    </source>
</evidence>
<dbReference type="GO" id="GO:0005829">
    <property type="term" value="C:cytosol"/>
    <property type="evidence" value="ECO:0007669"/>
    <property type="project" value="GOC"/>
</dbReference>
<dbReference type="InterPro" id="IPR056457">
    <property type="entry name" value="DOP1_C"/>
</dbReference>
<dbReference type="Proteomes" id="UP001217754">
    <property type="component" value="Chromosome 3"/>
</dbReference>
<evidence type="ECO:0000256" key="4">
    <source>
        <dbReference type="ARBA" id="ARBA00023034"/>
    </source>
</evidence>
<keyword evidence="5" id="KW-0472">Membrane</keyword>
<organism evidence="10 11">
    <name type="scientific">Malassezia japonica</name>
    <dbReference type="NCBI Taxonomy" id="223818"/>
    <lineage>
        <taxon>Eukaryota</taxon>
        <taxon>Fungi</taxon>
        <taxon>Dikarya</taxon>
        <taxon>Basidiomycota</taxon>
        <taxon>Ustilaginomycotina</taxon>
        <taxon>Malasseziomycetes</taxon>
        <taxon>Malasseziales</taxon>
        <taxon>Malasseziaceae</taxon>
        <taxon>Malassezia</taxon>
    </lineage>
</organism>
<name>A0AAF0JAA5_9BASI</name>
<gene>
    <name evidence="10" type="ORF">MJAP1_002254</name>
</gene>
<dbReference type="GO" id="GO:0005802">
    <property type="term" value="C:trans-Golgi network"/>
    <property type="evidence" value="ECO:0007669"/>
    <property type="project" value="TreeGrafter"/>
</dbReference>
<dbReference type="PANTHER" id="PTHR14042:SF24">
    <property type="entry name" value="PROTEIN DOPEY-1 HOMOLOG"/>
    <property type="match status" value="1"/>
</dbReference>
<dbReference type="GO" id="GO:0005768">
    <property type="term" value="C:endosome"/>
    <property type="evidence" value="ECO:0007669"/>
    <property type="project" value="TreeGrafter"/>
</dbReference>
<dbReference type="GeneID" id="85225905"/>
<dbReference type="Pfam" id="PF04118">
    <property type="entry name" value="Dopey_N"/>
    <property type="match status" value="1"/>
</dbReference>
<evidence type="ECO:0000313" key="11">
    <source>
        <dbReference type="Proteomes" id="UP001217754"/>
    </source>
</evidence>
<reference evidence="10" key="1">
    <citation type="submission" date="2023-03" db="EMBL/GenBank/DDBJ databases">
        <title>Mating type loci evolution in Malassezia.</title>
        <authorList>
            <person name="Coelho M.A."/>
        </authorList>
    </citation>
    <scope>NUCLEOTIDE SEQUENCE</scope>
    <source>
        <strain evidence="10">CBS 9431</strain>
    </source>
</reference>
<dbReference type="GO" id="GO:0006895">
    <property type="term" value="P:Golgi to endosome transport"/>
    <property type="evidence" value="ECO:0007669"/>
    <property type="project" value="InterPro"/>
</dbReference>
<dbReference type="GO" id="GO:0015031">
    <property type="term" value="P:protein transport"/>
    <property type="evidence" value="ECO:0007669"/>
    <property type="project" value="UniProtKB-KW"/>
</dbReference>
<evidence type="ECO:0000256" key="5">
    <source>
        <dbReference type="ARBA" id="ARBA00023136"/>
    </source>
</evidence>
<keyword evidence="4" id="KW-0333">Golgi apparatus</keyword>
<evidence type="ECO:0000313" key="10">
    <source>
        <dbReference type="EMBL" id="WFD39283.1"/>
    </source>
</evidence>
<accession>A0AAF0JAA5</accession>
<feature type="domain" description="DOP1-like C-terminal" evidence="9">
    <location>
        <begin position="1260"/>
        <end position="1715"/>
    </location>
</feature>
<comment type="similarity">
    <text evidence="6">Belongs to the DOP1 family.</text>
</comment>
<evidence type="ECO:0000256" key="6">
    <source>
        <dbReference type="ARBA" id="ARBA00046326"/>
    </source>
</evidence>
<dbReference type="Pfam" id="PF24598">
    <property type="entry name" value="DOP1_C"/>
    <property type="match status" value="1"/>
</dbReference>
<protein>
    <recommendedName>
        <fullName evidence="12">Dopey N-terminal domain-containing protein</fullName>
    </recommendedName>
</protein>
<keyword evidence="11" id="KW-1185">Reference proteome</keyword>
<dbReference type="InterPro" id="IPR040314">
    <property type="entry name" value="DOP1"/>
</dbReference>
<evidence type="ECO:0000259" key="7">
    <source>
        <dbReference type="Pfam" id="PF04118"/>
    </source>
</evidence>
<dbReference type="Pfam" id="PF24597">
    <property type="entry name" value="TPR_DOP1_M"/>
    <property type="match status" value="1"/>
</dbReference>
<sequence>MPGWNPDALVSRKVATHAAISDVGSTSDAWRSAAAKHEQKRWAEQSEKALQSDATFKRHQTNVDKALSRFENVGEWADFISFLSRLLKTLQSAPKFNAIPHKLIVAKRLSQCLNPALPSGVHTRALDVYSHIFSVIGVEGLRRDLPVWTPGLLPFFQNAATSVRPAVLHLLDQYYVPLGADLRPVTRALLLSLLPGLEEESGEFFDRVVGLLDQIATSVGREFFLQTTWLVLISSQPIRLSALNYLARRMPKLKGSKADPEVSIDQSETSVDIVEDEGIPLTSLRPGLLVRGFMHTLGDDSLLVRRNALDFLVSHLPLASQAFSEVAPGDRVLLIDAAISAVLRRDISLNRRLYAWLLGANDDEDTQQAYFVQHALPYATSALRTAMQVKPSDAAAVQRPYKILVSLMDKSAVGQPLLRAIILDAFHALVHDTHLNPSSELFPTAQMLFEAVDTFVLYQQLFLALRDELQQETSDVAKRCGSAIQLFHEILVVFDHHDEDAVAVHLPILYLALVDMVQRGIESKRIGAPLVLNVLALLETLQEALPPRVYVQDTQSVQKPLGYAATYVYVDGGALDHAATLQDQGQVTHLVETLLRIGLTLGPASSWSKEERRMISTRCFSLLVATLERLDAARGVLNASSDEAPPTTLGAFDAQAWDVKTFAHLSKPTSFAEYALLLKVAMGMSLSDAVPGSFRFDLFESYESTLLPLLAYLQPSEFAHHAEAADLFWAVKSMSQNDYATSILCSRILERTTRGEALHALGTLWRLGEGSSHAQELTAPMLIVLDQLRSHSIQERSDCAMWLRTYLGSYDTLFSMVLDRLLSIHAERTPQTVTVAEQALQAYVYAEPFDQDEQNYYLATLTSLLDVGGAHLVASARDMPRGDAMAIDALTAHLVVLLRSAPPAKDWLAEGNEVTHALALSLLQQILAADTLDRAWCTDVQHHLVEILLIALYRRNGATQIAVLRTLLEVVQKRSDTLDDDTSVLFTELIKRGLQSTPNDAAFFAWTEFVHRILPLARDSVNELLLPLCAAVCELLAEALDMLAAQCGDAEWRQAFVPARTVHPQRTPATELEIAQLISVVEHALLQAMSSGQLIEAERLADLELTASTGFLGNISSVFTSDTASGTPAVNPSPVLRTASQVVHTLEYAWVISKGLDAHFLPNVYKRSTASLERLYRMQTTSAVEAVIENWWIRAFQDSDDARTRIVNRETVALLECLTSSPQVLVSSLSDAILSRTAQTNERKKSTARTLVGELVLFRFLEQYLNGLDTTAIVQVWPLISLLAKNISSNHAANKALIYHTLRIVTTVGTPLALSRAYEDRRTRRDVQDTFVRLCEQVISLYARALDISAARRNAKDSDALSGMDTPEDASTATTTAAPAPAYVVSYISAAVLPAFTTFAIETDRVVALCTSLVYYVLAPGFRARARSMDVDPLVLEMLSSMCRVSGTIKTWRALVLDTILDPKFFSLSPATGKQWAEMVAALYAAERDRLVDVIGRISNTPTNNLFTSRETDLMARAVSIRRLSYSIYAGGRDVFLAQLPQIQEKVVDILRSNAPELVQAEIYLCMRVLLCRFASQHLTGFWPIILTELLRLFGMAKTELPQDNTDSMHLLFSTSKLVDYLLTLQTEDFQIHQWLLITDTPDAIDPPPEWLAESLLDAIGNLAIEHNRTATPEPYVCEPGHKRRPMLQTARADTAAALVPFFMHASEAFYANEYTCSELDWDNINHGLLCDLFEPIVIKS</sequence>
<dbReference type="InterPro" id="IPR007249">
    <property type="entry name" value="DOP1_N"/>
</dbReference>
<dbReference type="InterPro" id="IPR016024">
    <property type="entry name" value="ARM-type_fold"/>
</dbReference>
<evidence type="ECO:0000256" key="2">
    <source>
        <dbReference type="ARBA" id="ARBA00022448"/>
    </source>
</evidence>
<dbReference type="SUPFAM" id="SSF48371">
    <property type="entry name" value="ARM repeat"/>
    <property type="match status" value="2"/>
</dbReference>
<evidence type="ECO:0008006" key="12">
    <source>
        <dbReference type="Google" id="ProtNLM"/>
    </source>
</evidence>
<dbReference type="PANTHER" id="PTHR14042">
    <property type="entry name" value="DOPEY-RELATED"/>
    <property type="match status" value="1"/>
</dbReference>
<evidence type="ECO:0000259" key="8">
    <source>
        <dbReference type="Pfam" id="PF24597"/>
    </source>
</evidence>
<keyword evidence="2" id="KW-0813">Transport</keyword>
<evidence type="ECO:0000256" key="3">
    <source>
        <dbReference type="ARBA" id="ARBA00022927"/>
    </source>
</evidence>
<evidence type="ECO:0000259" key="9">
    <source>
        <dbReference type="Pfam" id="PF24598"/>
    </source>
</evidence>
<proteinExistence type="inferred from homology"/>
<keyword evidence="3" id="KW-0653">Protein transport</keyword>
<feature type="domain" description="DOP1-like middle TPR" evidence="8">
    <location>
        <begin position="370"/>
        <end position="556"/>
    </location>
</feature>
<feature type="domain" description="DOP1 N-terminal" evidence="7">
    <location>
        <begin position="53"/>
        <end position="361"/>
    </location>
</feature>
<comment type="subcellular location">
    <subcellularLocation>
        <location evidence="1">Golgi apparatus membrane</location>
        <topology evidence="1">Peripheral membrane protein</topology>
    </subcellularLocation>
</comment>
<dbReference type="RefSeq" id="XP_060122180.1">
    <property type="nucleotide sequence ID" value="XM_060266197.1"/>
</dbReference>
<dbReference type="EMBL" id="CP119960">
    <property type="protein sequence ID" value="WFD39283.1"/>
    <property type="molecule type" value="Genomic_DNA"/>
</dbReference>
<dbReference type="GO" id="GO:0000139">
    <property type="term" value="C:Golgi membrane"/>
    <property type="evidence" value="ECO:0007669"/>
    <property type="project" value="UniProtKB-SubCell"/>
</dbReference>